<dbReference type="OrthoDB" id="6194207at2"/>
<evidence type="ECO:0000256" key="2">
    <source>
        <dbReference type="ARBA" id="ARBA00022475"/>
    </source>
</evidence>
<feature type="domain" description="VTT" evidence="7">
    <location>
        <begin position="66"/>
        <end position="178"/>
    </location>
</feature>
<feature type="transmembrane region" description="Helical" evidence="6">
    <location>
        <begin position="83"/>
        <end position="101"/>
    </location>
</feature>
<evidence type="ECO:0000313" key="9">
    <source>
        <dbReference type="Proteomes" id="UP000248790"/>
    </source>
</evidence>
<keyword evidence="3 6" id="KW-0812">Transmembrane</keyword>
<evidence type="ECO:0000259" key="7">
    <source>
        <dbReference type="Pfam" id="PF09335"/>
    </source>
</evidence>
<evidence type="ECO:0000256" key="6">
    <source>
        <dbReference type="RuleBase" id="RU366058"/>
    </source>
</evidence>
<dbReference type="PANTHER" id="PTHR12677:SF59">
    <property type="entry name" value="GOLGI APPARATUS MEMBRANE PROTEIN TVP38-RELATED"/>
    <property type="match status" value="1"/>
</dbReference>
<dbReference type="InterPro" id="IPR032816">
    <property type="entry name" value="VTT_dom"/>
</dbReference>
<dbReference type="InterPro" id="IPR015414">
    <property type="entry name" value="TMEM64"/>
</dbReference>
<evidence type="ECO:0000313" key="8">
    <source>
        <dbReference type="EMBL" id="RAJ98232.1"/>
    </source>
</evidence>
<dbReference type="GO" id="GO:0005886">
    <property type="term" value="C:plasma membrane"/>
    <property type="evidence" value="ECO:0007669"/>
    <property type="project" value="UniProtKB-SubCell"/>
</dbReference>
<accession>A0A327WXZ3</accession>
<evidence type="ECO:0000256" key="3">
    <source>
        <dbReference type="ARBA" id="ARBA00022692"/>
    </source>
</evidence>
<gene>
    <name evidence="8" type="ORF">LX87_03141</name>
</gene>
<dbReference type="EMBL" id="QLMC01000003">
    <property type="protein sequence ID" value="RAJ98232.1"/>
    <property type="molecule type" value="Genomic_DNA"/>
</dbReference>
<comment type="subcellular location">
    <subcellularLocation>
        <location evidence="1 6">Cell membrane</location>
        <topology evidence="1 6">Multi-pass membrane protein</topology>
    </subcellularLocation>
</comment>
<keyword evidence="9" id="KW-1185">Reference proteome</keyword>
<evidence type="ECO:0000256" key="1">
    <source>
        <dbReference type="ARBA" id="ARBA00004651"/>
    </source>
</evidence>
<reference evidence="8 9" key="1">
    <citation type="submission" date="2018-06" db="EMBL/GenBank/DDBJ databases">
        <title>Genomic Encyclopedia of Archaeal and Bacterial Type Strains, Phase II (KMG-II): from individual species to whole genera.</title>
        <authorList>
            <person name="Goeker M."/>
        </authorList>
    </citation>
    <scope>NUCLEOTIDE SEQUENCE [LARGE SCALE GENOMIC DNA]</scope>
    <source>
        <strain evidence="8 9">DSM 21851</strain>
    </source>
</reference>
<feature type="transmembrane region" description="Helical" evidence="6">
    <location>
        <begin position="162"/>
        <end position="182"/>
    </location>
</feature>
<dbReference type="Proteomes" id="UP000248790">
    <property type="component" value="Unassembled WGS sequence"/>
</dbReference>
<organism evidence="8 9">
    <name type="scientific">Larkinella arboricola</name>
    <dbReference type="NCBI Taxonomy" id="643671"/>
    <lineage>
        <taxon>Bacteria</taxon>
        <taxon>Pseudomonadati</taxon>
        <taxon>Bacteroidota</taxon>
        <taxon>Cytophagia</taxon>
        <taxon>Cytophagales</taxon>
        <taxon>Spirosomataceae</taxon>
        <taxon>Larkinella</taxon>
    </lineage>
</organism>
<evidence type="ECO:0000256" key="5">
    <source>
        <dbReference type="ARBA" id="ARBA00023136"/>
    </source>
</evidence>
<feature type="transmembrane region" description="Helical" evidence="6">
    <location>
        <begin position="133"/>
        <end position="155"/>
    </location>
</feature>
<dbReference type="AlphaFoldDB" id="A0A327WXZ3"/>
<keyword evidence="5 6" id="KW-0472">Membrane</keyword>
<sequence length="225" mass="24882">MKNVLLNALSGPAVAGVILSVIPLVFSSALTYLTVAYEPVIAQFNGWEWLGLTAACCLTSAFALTPPTFLALIFGYFLGWNSLLPLFALNMICILLVNRMVNWVDQDRFVRFIEQNPKARKVLERIREQELKVIFFAKLSPVLPFAVINLVFALSGARLRNILLGGFLGMIPRTFIAVWTALQAKEIQTLVEDPNAGSWTQISVGVLLLASVIGLYAVLNRTLNR</sequence>
<keyword evidence="4 6" id="KW-1133">Transmembrane helix</keyword>
<feature type="transmembrane region" description="Helical" evidence="6">
    <location>
        <begin position="12"/>
        <end position="37"/>
    </location>
</feature>
<proteinExistence type="inferred from homology"/>
<dbReference type="Pfam" id="PF09335">
    <property type="entry name" value="VTT_dom"/>
    <property type="match status" value="1"/>
</dbReference>
<protein>
    <recommendedName>
        <fullName evidence="6">TVP38/TMEM64 family membrane protein</fullName>
    </recommendedName>
</protein>
<dbReference type="PANTHER" id="PTHR12677">
    <property type="entry name" value="GOLGI APPARATUS MEMBRANE PROTEIN TVP38-RELATED"/>
    <property type="match status" value="1"/>
</dbReference>
<feature type="transmembrane region" description="Helical" evidence="6">
    <location>
        <begin position="202"/>
        <end position="219"/>
    </location>
</feature>
<comment type="similarity">
    <text evidence="6">Belongs to the TVP38/TMEM64 family.</text>
</comment>
<comment type="caution">
    <text evidence="8">The sequence shown here is derived from an EMBL/GenBank/DDBJ whole genome shotgun (WGS) entry which is preliminary data.</text>
</comment>
<keyword evidence="2 6" id="KW-1003">Cell membrane</keyword>
<feature type="transmembrane region" description="Helical" evidence="6">
    <location>
        <begin position="49"/>
        <end position="76"/>
    </location>
</feature>
<dbReference type="RefSeq" id="WP_111629153.1">
    <property type="nucleotide sequence ID" value="NZ_QLMC01000003.1"/>
</dbReference>
<evidence type="ECO:0000256" key="4">
    <source>
        <dbReference type="ARBA" id="ARBA00022989"/>
    </source>
</evidence>
<name>A0A327WXZ3_LARAB</name>